<dbReference type="Gene3D" id="3.40.50.12780">
    <property type="entry name" value="N-terminal domain of ligase-like"/>
    <property type="match status" value="1"/>
</dbReference>
<dbReference type="PROSITE" id="PS00012">
    <property type="entry name" value="PHOSPHOPANTETHEINE"/>
    <property type="match status" value="1"/>
</dbReference>
<organism evidence="6 7">
    <name type="scientific">Geranomyces variabilis</name>
    <dbReference type="NCBI Taxonomy" id="109894"/>
    <lineage>
        <taxon>Eukaryota</taxon>
        <taxon>Fungi</taxon>
        <taxon>Fungi incertae sedis</taxon>
        <taxon>Chytridiomycota</taxon>
        <taxon>Chytridiomycota incertae sedis</taxon>
        <taxon>Chytridiomycetes</taxon>
        <taxon>Spizellomycetales</taxon>
        <taxon>Powellomycetaceae</taxon>
        <taxon>Geranomyces</taxon>
    </lineage>
</organism>
<evidence type="ECO:0000313" key="6">
    <source>
        <dbReference type="EMBL" id="KAJ3169440.1"/>
    </source>
</evidence>
<evidence type="ECO:0000256" key="2">
    <source>
        <dbReference type="ARBA" id="ARBA00022553"/>
    </source>
</evidence>
<dbReference type="Gene3D" id="1.10.1200.10">
    <property type="entry name" value="ACP-like"/>
    <property type="match status" value="1"/>
</dbReference>
<keyword evidence="1" id="KW-0596">Phosphopantetheine</keyword>
<dbReference type="Gene3D" id="3.30.300.30">
    <property type="match status" value="1"/>
</dbReference>
<protein>
    <recommendedName>
        <fullName evidence="5">Polyketide synthase-like phosphopantetheine-binding domain-containing protein</fullName>
    </recommendedName>
</protein>
<dbReference type="Pfam" id="PF00501">
    <property type="entry name" value="AMP-binding"/>
    <property type="match status" value="1"/>
</dbReference>
<keyword evidence="3" id="KW-0436">Ligase</keyword>
<dbReference type="PROSITE" id="PS50088">
    <property type="entry name" value="ANK_REPEAT"/>
    <property type="match status" value="3"/>
</dbReference>
<dbReference type="SMART" id="SM00823">
    <property type="entry name" value="PKS_PP"/>
    <property type="match status" value="1"/>
</dbReference>
<keyword evidence="7" id="KW-1185">Reference proteome</keyword>
<dbReference type="SUPFAM" id="SSF56801">
    <property type="entry name" value="Acetyl-CoA synthetase-like"/>
    <property type="match status" value="1"/>
</dbReference>
<evidence type="ECO:0000256" key="1">
    <source>
        <dbReference type="ARBA" id="ARBA00022450"/>
    </source>
</evidence>
<evidence type="ECO:0000256" key="4">
    <source>
        <dbReference type="PROSITE-ProRule" id="PRU00023"/>
    </source>
</evidence>
<reference evidence="6" key="1">
    <citation type="submission" date="2020-05" db="EMBL/GenBank/DDBJ databases">
        <title>Phylogenomic resolution of chytrid fungi.</title>
        <authorList>
            <person name="Stajich J.E."/>
            <person name="Amses K."/>
            <person name="Simmons R."/>
            <person name="Seto K."/>
            <person name="Myers J."/>
            <person name="Bonds A."/>
            <person name="Quandt C.A."/>
            <person name="Barry K."/>
            <person name="Liu P."/>
            <person name="Grigoriev I."/>
            <person name="Longcore J.E."/>
            <person name="James T.Y."/>
        </authorList>
    </citation>
    <scope>NUCLEOTIDE SEQUENCE</scope>
    <source>
        <strain evidence="6">JEL0379</strain>
    </source>
</reference>
<evidence type="ECO:0000256" key="3">
    <source>
        <dbReference type="ARBA" id="ARBA00022598"/>
    </source>
</evidence>
<dbReference type="InterPro" id="IPR002110">
    <property type="entry name" value="Ankyrin_rpt"/>
</dbReference>
<dbReference type="PROSITE" id="PS50297">
    <property type="entry name" value="ANK_REP_REGION"/>
    <property type="match status" value="3"/>
</dbReference>
<feature type="repeat" description="ANK" evidence="4">
    <location>
        <begin position="819"/>
        <end position="851"/>
    </location>
</feature>
<proteinExistence type="predicted"/>
<dbReference type="GO" id="GO:0016874">
    <property type="term" value="F:ligase activity"/>
    <property type="evidence" value="ECO:0007669"/>
    <property type="project" value="UniProtKB-KW"/>
</dbReference>
<dbReference type="InterPro" id="IPR020806">
    <property type="entry name" value="PKS_PP-bd"/>
</dbReference>
<dbReference type="InterPro" id="IPR006162">
    <property type="entry name" value="Ppantetheine_attach_site"/>
</dbReference>
<dbReference type="InterPro" id="IPR045851">
    <property type="entry name" value="AMP-bd_C_sf"/>
</dbReference>
<dbReference type="InterPro" id="IPR020845">
    <property type="entry name" value="AMP-binding_CS"/>
</dbReference>
<dbReference type="PANTHER" id="PTHR45527">
    <property type="entry name" value="NONRIBOSOMAL PEPTIDE SYNTHETASE"/>
    <property type="match status" value="1"/>
</dbReference>
<dbReference type="InterPro" id="IPR025110">
    <property type="entry name" value="AMP-bd_C"/>
</dbReference>
<dbReference type="EMBL" id="JADGJQ010000106">
    <property type="protein sequence ID" value="KAJ3169440.1"/>
    <property type="molecule type" value="Genomic_DNA"/>
</dbReference>
<dbReference type="InterPro" id="IPR000873">
    <property type="entry name" value="AMP-dep_synth/lig_dom"/>
</dbReference>
<dbReference type="Pfam" id="PF13193">
    <property type="entry name" value="AMP-binding_C"/>
    <property type="match status" value="1"/>
</dbReference>
<dbReference type="InterPro" id="IPR036770">
    <property type="entry name" value="Ankyrin_rpt-contain_sf"/>
</dbReference>
<comment type="caution">
    <text evidence="6">The sequence shown here is derived from an EMBL/GenBank/DDBJ whole genome shotgun (WGS) entry which is preliminary data.</text>
</comment>
<dbReference type="PROSITE" id="PS00455">
    <property type="entry name" value="AMP_BINDING"/>
    <property type="match status" value="1"/>
</dbReference>
<dbReference type="SUPFAM" id="SSF47336">
    <property type="entry name" value="ACP-like"/>
    <property type="match status" value="1"/>
</dbReference>
<dbReference type="Pfam" id="PF12796">
    <property type="entry name" value="Ank_2"/>
    <property type="match status" value="2"/>
</dbReference>
<feature type="domain" description="Polyketide synthase-like phosphopantetheine-binding" evidence="5">
    <location>
        <begin position="569"/>
        <end position="652"/>
    </location>
</feature>
<feature type="repeat" description="ANK" evidence="4">
    <location>
        <begin position="707"/>
        <end position="739"/>
    </location>
</feature>
<evidence type="ECO:0000259" key="5">
    <source>
        <dbReference type="SMART" id="SM00823"/>
    </source>
</evidence>
<evidence type="ECO:0000313" key="7">
    <source>
        <dbReference type="Proteomes" id="UP001212152"/>
    </source>
</evidence>
<dbReference type="GO" id="GO:0043041">
    <property type="term" value="P:amino acid activation for nonribosomal peptide biosynthetic process"/>
    <property type="evidence" value="ECO:0007669"/>
    <property type="project" value="TreeGrafter"/>
</dbReference>
<dbReference type="GO" id="GO:0005737">
    <property type="term" value="C:cytoplasm"/>
    <property type="evidence" value="ECO:0007669"/>
    <property type="project" value="TreeGrafter"/>
</dbReference>
<keyword evidence="4" id="KW-0040">ANK repeat</keyword>
<dbReference type="InterPro" id="IPR036736">
    <property type="entry name" value="ACP-like_sf"/>
</dbReference>
<name>A0AAD5TBV6_9FUNG</name>
<dbReference type="SUPFAM" id="SSF48403">
    <property type="entry name" value="Ankyrin repeat"/>
    <property type="match status" value="1"/>
</dbReference>
<dbReference type="GO" id="GO:0044550">
    <property type="term" value="P:secondary metabolite biosynthetic process"/>
    <property type="evidence" value="ECO:0007669"/>
    <property type="project" value="TreeGrafter"/>
</dbReference>
<dbReference type="PANTHER" id="PTHR45527:SF1">
    <property type="entry name" value="FATTY ACID SYNTHASE"/>
    <property type="match status" value="1"/>
</dbReference>
<dbReference type="GO" id="GO:0031177">
    <property type="term" value="F:phosphopantetheine binding"/>
    <property type="evidence" value="ECO:0007669"/>
    <property type="project" value="InterPro"/>
</dbReference>
<dbReference type="AlphaFoldDB" id="A0AAD5TBV6"/>
<dbReference type="Gene3D" id="1.25.40.20">
    <property type="entry name" value="Ankyrin repeat-containing domain"/>
    <property type="match status" value="1"/>
</dbReference>
<dbReference type="Proteomes" id="UP001212152">
    <property type="component" value="Unassembled WGS sequence"/>
</dbReference>
<dbReference type="InterPro" id="IPR042099">
    <property type="entry name" value="ANL_N_sf"/>
</dbReference>
<gene>
    <name evidence="6" type="ORF">HDU87_000611</name>
</gene>
<sequence>MPANRSGELSDATVPELVAAQVRESPEKVALIYCNADGTASWSTYGEVWALATAASRVVKTYIPASSDESRIRTVGILIDEGPMLPIIHLATLMSSAALVPLDYKDPRLPFLLEEAECDVVIAKDDVSMRALELAVAKSVASPGDRPWPPPSITLTTLQERANKTPATDETILYPAPSAISHIYYTSGSSGRPKGALSSHMALSSYCQAKNIAHGVANDSVVFVASAATFDPSLGDFCATWIAGATLACTDAAKRLAELGPCLRQTSATHILTTPSLFNTLKGAFGPEELPCLQTVALGGEPMSADIVTTWADRVRLLNTYGVTECCVYQAYAQIGPGISRKAIGLPLAGNELLVMTNGREMETFAETPAAEMRAIEPAAGSVGELWIAGKQVGNGYLYRPELSAQKFVHHPVHGACFRTGDIVSAYAQGDRYHWRLVGRLDAQIKINGQRFDPGETEAVLLSKTTPILLARAAVVYHPETKLLLAYCVPEQGDAYLDNASRTKVLTAVLRAECAEYLPPHMCPARFLLVSELPQTSTGKIARALLARQALPPVAEQEEEALPPYGGWSAVVQSAWAAVLGTMPNCASAHFAELGGDSLAALRVCKQVANAYRREGTADEGLFGELLGVLAPAELLKRPTLGQYARYLYAECGALGDETCDAAAEPDAADCQRPAWESHLFAAAGCGATTITDFLVRKHGLPNNSPNTPTALHTACLNGHAQIAGILLSHGANPSTTDQTGAAPLHLASQAGSVPLVTLLLAAHPSVKKGATHPTHRVDFARQTPVHRAARSGAPSGVFTALLSASPDVAALLAARDQWGRAALHWAVVNGHRGCVAVLLEWGADRKAEDDAGEVAVDIAERRARCGASERGAGVVASVFADIAKLLGGSGTTNSVKRFVK</sequence>
<keyword evidence="2" id="KW-0597">Phosphoprotein</keyword>
<accession>A0AAD5TBV6</accession>
<dbReference type="SMART" id="SM00248">
    <property type="entry name" value="ANK"/>
    <property type="match status" value="4"/>
</dbReference>
<feature type="repeat" description="ANK" evidence="4">
    <location>
        <begin position="740"/>
        <end position="761"/>
    </location>
</feature>